<evidence type="ECO:0000313" key="4">
    <source>
        <dbReference type="Proteomes" id="UP000287156"/>
    </source>
</evidence>
<dbReference type="EMBL" id="QYTV02000012">
    <property type="protein sequence ID" value="RST71468.1"/>
    <property type="molecule type" value="Genomic_DNA"/>
</dbReference>
<dbReference type="PANTHER" id="PTHR34351:SF2">
    <property type="entry name" value="DUF58 DOMAIN-CONTAINING PROTEIN"/>
    <property type="match status" value="1"/>
</dbReference>
<evidence type="ECO:0000313" key="3">
    <source>
        <dbReference type="EMBL" id="RST71468.1"/>
    </source>
</evidence>
<feature type="transmembrane region" description="Helical" evidence="1">
    <location>
        <begin position="39"/>
        <end position="59"/>
    </location>
</feature>
<keyword evidence="1" id="KW-1133">Transmembrane helix</keyword>
<keyword evidence="1" id="KW-0472">Membrane</keyword>
<comment type="caution">
    <text evidence="3">The sequence shown here is derived from an EMBL/GenBank/DDBJ whole genome shotgun (WGS) entry which is preliminary data.</text>
</comment>
<name>A0A429XTY9_9BACI</name>
<evidence type="ECO:0000256" key="1">
    <source>
        <dbReference type="SAM" id="Phobius"/>
    </source>
</evidence>
<dbReference type="AlphaFoldDB" id="A0A429XTY9"/>
<feature type="domain" description="DUF58" evidence="2">
    <location>
        <begin position="205"/>
        <end position="310"/>
    </location>
</feature>
<keyword evidence="1" id="KW-0812">Transmembrane</keyword>
<keyword evidence="4" id="KW-1185">Reference proteome</keyword>
<accession>A0A429XTY9</accession>
<dbReference type="Proteomes" id="UP000287156">
    <property type="component" value="Unassembled WGS sequence"/>
</dbReference>
<dbReference type="OrthoDB" id="140416at2"/>
<organism evidence="3 4">
    <name type="scientific">Siminovitchia acidinfaciens</name>
    <dbReference type="NCBI Taxonomy" id="2321395"/>
    <lineage>
        <taxon>Bacteria</taxon>
        <taxon>Bacillati</taxon>
        <taxon>Bacillota</taxon>
        <taxon>Bacilli</taxon>
        <taxon>Bacillales</taxon>
        <taxon>Bacillaceae</taxon>
        <taxon>Siminovitchia</taxon>
    </lineage>
</organism>
<dbReference type="PANTHER" id="PTHR34351">
    <property type="entry name" value="SLR1927 PROTEIN-RELATED"/>
    <property type="match status" value="1"/>
</dbReference>
<dbReference type="RefSeq" id="WP_126052234.1">
    <property type="nucleotide sequence ID" value="NZ_QYTV02000012.1"/>
</dbReference>
<sequence length="402" mass="45040">MAAFLRKLSKVKPAVSLVILFILLAFVFTYAMFQGGFVSWFLFFSFLPFALYSILLFFYPMKFQTERILPSRVYSAGDSIDVTLILTRKLPFPLLFLLIEDGMSGSLNQHDIKRMYFPGFKRRLKATYTIRNASRGEHFFTGVRIKTGDALGLLEKEKQFPCKQSILVYPSYDEMFYKSFRSMLEQGGILSGTKLQNDASIVAGIREYIPGDRFSWIDWKASARSNEMMTKEFEMRESGDLLIILDLMPAEQFELLVEFAASAARTVLRNGGETGLFLPGKEKVFIPSSGGERQERTIFYHLAKVKPDSSLSLEKHFVEPALAGQPTVFAAITSRISKPLIDGAGKLIGQKGLMVIYVVKGKKEKLTPEETAMAATASGNGVIVHIVDGENWKSAFVGVKQA</sequence>
<proteinExistence type="predicted"/>
<evidence type="ECO:0000259" key="2">
    <source>
        <dbReference type="Pfam" id="PF01882"/>
    </source>
</evidence>
<protein>
    <submittedName>
        <fullName evidence="3">DUF58 domain-containing protein</fullName>
    </submittedName>
</protein>
<reference evidence="3" key="1">
    <citation type="submission" date="2018-12" db="EMBL/GenBank/DDBJ databases">
        <authorList>
            <person name="Sun L."/>
            <person name="Chen Z."/>
        </authorList>
    </citation>
    <scope>NUCLEOTIDE SEQUENCE [LARGE SCALE GENOMIC DNA]</scope>
    <source>
        <strain evidence="3">3-2-2</strain>
    </source>
</reference>
<feature type="transmembrane region" description="Helical" evidence="1">
    <location>
        <begin position="14"/>
        <end position="33"/>
    </location>
</feature>
<dbReference type="InterPro" id="IPR002881">
    <property type="entry name" value="DUF58"/>
</dbReference>
<gene>
    <name evidence="3" type="ORF">D4T97_018405</name>
</gene>
<dbReference type="Pfam" id="PF01882">
    <property type="entry name" value="DUF58"/>
    <property type="match status" value="1"/>
</dbReference>